<proteinExistence type="predicted"/>
<dbReference type="InterPro" id="IPR002716">
    <property type="entry name" value="PIN_dom"/>
</dbReference>
<reference evidence="2 3" key="1">
    <citation type="journal article" date="2010" name="Stand. Genomic Sci.">
        <title>Complete genome sequence of Brachyspira murdochii type strain (56-150).</title>
        <authorList>
            <person name="Pati A."/>
            <person name="Sikorski J."/>
            <person name="Gronow S."/>
            <person name="Munk C."/>
            <person name="Lapidus A."/>
            <person name="Copeland A."/>
            <person name="Glavina Del Tio T."/>
            <person name="Nolan M."/>
            <person name="Lucas S."/>
            <person name="Chen F."/>
            <person name="Tice H."/>
            <person name="Cheng J.F."/>
            <person name="Han C."/>
            <person name="Detter J.C."/>
            <person name="Bruce D."/>
            <person name="Tapia R."/>
            <person name="Goodwin L."/>
            <person name="Pitluck S."/>
            <person name="Liolios K."/>
            <person name="Ivanova N."/>
            <person name="Mavromatis K."/>
            <person name="Mikhailova N."/>
            <person name="Chen A."/>
            <person name="Palaniappan K."/>
            <person name="Land M."/>
            <person name="Hauser L."/>
            <person name="Chang Y.J."/>
            <person name="Jeffries C.D."/>
            <person name="Spring S."/>
            <person name="Rohde M."/>
            <person name="Goker M."/>
            <person name="Bristow J."/>
            <person name="Eisen J.A."/>
            <person name="Markowitz V."/>
            <person name="Hugenholtz P."/>
            <person name="Kyrpides N.C."/>
            <person name="Klenk H.P."/>
        </authorList>
    </citation>
    <scope>NUCLEOTIDE SEQUENCE [LARGE SCALE GENOMIC DNA]</scope>
    <source>
        <strain evidence="3">ATCC 51284 / DSM 12563 / 56-150</strain>
    </source>
</reference>
<dbReference type="InterPro" id="IPR016541">
    <property type="entry name" value="UCP008505"/>
</dbReference>
<accession>D5UAV7</accession>
<dbReference type="Pfam" id="PF14367">
    <property type="entry name" value="DUF4411"/>
    <property type="match status" value="1"/>
</dbReference>
<dbReference type="KEGG" id="brm:Bmur_1746"/>
<sequence length="158" mass="19073">MPYHYCLDSNFFIESWNVYYSPDVFIDFWDKLKNMAEDKICYITQEVFEELISGNNKKEDLLKEYIKNNKEIFVYKYNEEIEIIFIELIKDHDIIKLLDNKNNKNGADVLILAYAKYFDSTVVTRDSALINICKKHNIRYLLPHHFIRENNIKFIIQK</sequence>
<dbReference type="EMBL" id="CP001959">
    <property type="protein sequence ID" value="ADG71830.1"/>
    <property type="molecule type" value="Genomic_DNA"/>
</dbReference>
<gene>
    <name evidence="2" type="ordered locus">Bmur_1746</name>
</gene>
<dbReference type="HOGENOM" id="CLU_116293_1_0_12"/>
<organism evidence="2 3">
    <name type="scientific">Brachyspira murdochii (strain ATCC 51284 / DSM 12563 / 56-150)</name>
    <name type="common">Serpulina murdochii</name>
    <dbReference type="NCBI Taxonomy" id="526224"/>
    <lineage>
        <taxon>Bacteria</taxon>
        <taxon>Pseudomonadati</taxon>
        <taxon>Spirochaetota</taxon>
        <taxon>Spirochaetia</taxon>
        <taxon>Brachyspirales</taxon>
        <taxon>Brachyspiraceae</taxon>
        <taxon>Brachyspira</taxon>
    </lineage>
</organism>
<dbReference type="Proteomes" id="UP000001915">
    <property type="component" value="Chromosome"/>
</dbReference>
<dbReference type="AlphaFoldDB" id="D5UAV7"/>
<evidence type="ECO:0000259" key="1">
    <source>
        <dbReference type="SMART" id="SM00670"/>
    </source>
</evidence>
<protein>
    <submittedName>
        <fullName evidence="2">PilT protein domain protein</fullName>
    </submittedName>
</protein>
<evidence type="ECO:0000313" key="2">
    <source>
        <dbReference type="EMBL" id="ADG71830.1"/>
    </source>
</evidence>
<dbReference type="RefSeq" id="WP_013114215.1">
    <property type="nucleotide sequence ID" value="NC_014150.1"/>
</dbReference>
<dbReference type="SUPFAM" id="SSF88723">
    <property type="entry name" value="PIN domain-like"/>
    <property type="match status" value="1"/>
</dbReference>
<dbReference type="eggNOG" id="COG1487">
    <property type="taxonomic scope" value="Bacteria"/>
</dbReference>
<dbReference type="SMART" id="SM00670">
    <property type="entry name" value="PINc"/>
    <property type="match status" value="1"/>
</dbReference>
<dbReference type="InterPro" id="IPR029060">
    <property type="entry name" value="PIN-like_dom_sf"/>
</dbReference>
<dbReference type="STRING" id="526224.Bmur_1746"/>
<dbReference type="Gene3D" id="3.40.50.1010">
    <property type="entry name" value="5'-nuclease"/>
    <property type="match status" value="1"/>
</dbReference>
<name>D5UAV7_BRAM5</name>
<feature type="domain" description="PIN" evidence="1">
    <location>
        <begin position="3"/>
        <end position="131"/>
    </location>
</feature>
<dbReference type="OrthoDB" id="3231195at2"/>
<evidence type="ECO:0000313" key="3">
    <source>
        <dbReference type="Proteomes" id="UP000001915"/>
    </source>
</evidence>